<dbReference type="AlphaFoldDB" id="M8BBR7"/>
<name>M8BBR7_AEGTA</name>
<reference evidence="1" key="1">
    <citation type="submission" date="2015-06" db="UniProtKB">
        <authorList>
            <consortium name="EnsemblPlants"/>
        </authorList>
    </citation>
    <scope>IDENTIFICATION</scope>
</reference>
<organism evidence="1">
    <name type="scientific">Aegilops tauschii</name>
    <name type="common">Tausch's goatgrass</name>
    <name type="synonym">Aegilops squarrosa</name>
    <dbReference type="NCBI Taxonomy" id="37682"/>
    <lineage>
        <taxon>Eukaryota</taxon>
        <taxon>Viridiplantae</taxon>
        <taxon>Streptophyta</taxon>
        <taxon>Embryophyta</taxon>
        <taxon>Tracheophyta</taxon>
        <taxon>Spermatophyta</taxon>
        <taxon>Magnoliopsida</taxon>
        <taxon>Liliopsida</taxon>
        <taxon>Poales</taxon>
        <taxon>Poaceae</taxon>
        <taxon>BOP clade</taxon>
        <taxon>Pooideae</taxon>
        <taxon>Triticodae</taxon>
        <taxon>Triticeae</taxon>
        <taxon>Triticinae</taxon>
        <taxon>Aegilops</taxon>
    </lineage>
</organism>
<accession>M8BBR7</accession>
<dbReference type="ExpressionAtlas" id="M8BBR7">
    <property type="expression patterns" value="baseline"/>
</dbReference>
<dbReference type="EnsemblPlants" id="EMT04183">
    <property type="protein sequence ID" value="EMT04183"/>
    <property type="gene ID" value="F775_00519"/>
</dbReference>
<dbReference type="GO" id="GO:0005778">
    <property type="term" value="C:peroxisomal membrane"/>
    <property type="evidence" value="ECO:0007669"/>
    <property type="project" value="InterPro"/>
</dbReference>
<dbReference type="InterPro" id="IPR006966">
    <property type="entry name" value="Peroxin-3"/>
</dbReference>
<evidence type="ECO:0000313" key="1">
    <source>
        <dbReference type="EnsemblPlants" id="EMT04183"/>
    </source>
</evidence>
<sequence>MTLGKVMYVSAARGAVSWAGHRSKLPLSLGVAGAGYMAYRFYDAHQKQLVRLEQRRGGARRRRDHQESRISDTTTLPFAIHYLRSQIMEELDTSHLTERLLQGWSGLDDAEVVIFVGPVTAYAYSFNFSLLLLKGIGTFPARKRNRTVLLPKDKSKIS</sequence>
<dbReference type="GO" id="GO:0045046">
    <property type="term" value="P:protein import into peroxisome membrane"/>
    <property type="evidence" value="ECO:0007669"/>
    <property type="project" value="TreeGrafter"/>
</dbReference>
<proteinExistence type="predicted"/>
<protein>
    <submittedName>
        <fullName evidence="1">Uncharacterized protein</fullName>
    </submittedName>
</protein>
<dbReference type="GO" id="GO:0030674">
    <property type="term" value="F:protein-macromolecule adaptor activity"/>
    <property type="evidence" value="ECO:0007669"/>
    <property type="project" value="TreeGrafter"/>
</dbReference>
<dbReference type="PANTHER" id="PTHR28080">
    <property type="entry name" value="PEROXISOMAL BIOGENESIS FACTOR 3"/>
    <property type="match status" value="1"/>
</dbReference>
<dbReference type="PANTHER" id="PTHR28080:SF1">
    <property type="entry name" value="PEROXISOMAL BIOGENESIS FACTOR 3"/>
    <property type="match status" value="1"/>
</dbReference>